<reference evidence="1 2" key="1">
    <citation type="submission" date="2024-09" db="EMBL/GenBank/DDBJ databases">
        <title>Chromosome-scale assembly of Riccia fluitans.</title>
        <authorList>
            <person name="Paukszto L."/>
            <person name="Sawicki J."/>
            <person name="Karawczyk K."/>
            <person name="Piernik-Szablinska J."/>
            <person name="Szczecinska M."/>
            <person name="Mazdziarz M."/>
        </authorList>
    </citation>
    <scope>NUCLEOTIDE SEQUENCE [LARGE SCALE GENOMIC DNA]</scope>
    <source>
        <strain evidence="1">Rf_01</strain>
        <tissue evidence="1">Aerial parts of the thallus</tissue>
    </source>
</reference>
<name>A0ABD1XR19_9MARC</name>
<dbReference type="EMBL" id="JBHFFA010000007">
    <property type="protein sequence ID" value="KAL2611215.1"/>
    <property type="molecule type" value="Genomic_DNA"/>
</dbReference>
<evidence type="ECO:0000313" key="2">
    <source>
        <dbReference type="Proteomes" id="UP001605036"/>
    </source>
</evidence>
<accession>A0ABD1XR19</accession>
<dbReference type="AlphaFoldDB" id="A0ABD1XR19"/>
<sequence>MRRPIRVIARVVYHTAGNQCTKALWQLKEPVADLPTCKGPGSLELGTELRQRGTSMKVALVSSSSELPVKERVDEYSLNLSSYTSVSHYPTMGPIDYYCGVVLLAGTSAGSGEHFLASSIWGSATCSYRSAESDDQAF</sequence>
<comment type="caution">
    <text evidence="1">The sequence shown here is derived from an EMBL/GenBank/DDBJ whole genome shotgun (WGS) entry which is preliminary data.</text>
</comment>
<organism evidence="1 2">
    <name type="scientific">Riccia fluitans</name>
    <dbReference type="NCBI Taxonomy" id="41844"/>
    <lineage>
        <taxon>Eukaryota</taxon>
        <taxon>Viridiplantae</taxon>
        <taxon>Streptophyta</taxon>
        <taxon>Embryophyta</taxon>
        <taxon>Marchantiophyta</taxon>
        <taxon>Marchantiopsida</taxon>
        <taxon>Marchantiidae</taxon>
        <taxon>Marchantiales</taxon>
        <taxon>Ricciaceae</taxon>
        <taxon>Riccia</taxon>
    </lineage>
</organism>
<keyword evidence="2" id="KW-1185">Reference proteome</keyword>
<proteinExistence type="predicted"/>
<gene>
    <name evidence="1" type="ORF">R1flu_022907</name>
</gene>
<evidence type="ECO:0000313" key="1">
    <source>
        <dbReference type="EMBL" id="KAL2611215.1"/>
    </source>
</evidence>
<protein>
    <submittedName>
        <fullName evidence="1">Uncharacterized protein</fullName>
    </submittedName>
</protein>
<dbReference type="Proteomes" id="UP001605036">
    <property type="component" value="Unassembled WGS sequence"/>
</dbReference>